<dbReference type="Pfam" id="PF04348">
    <property type="entry name" value="LppC"/>
    <property type="match status" value="2"/>
</dbReference>
<sequence>MGHIGHFTKRITFAMATATSVLYLAGCGSTPEPTSAPKIINTEPVAAPVEQHITPEHKLVEAKKVWLQTRDKVKRDTLLLDAVGLYLAQGDTILAQQILFEMKQDGVATSLQDSYTIHVAMAYQNDPSSSPAQLTAMLEDVNTSPALIAKLAALQADLYAKQGLWAKAANSVLSTELEEEEKVAQVWTFLNQIPADELKQSENQYPKLQPFFALRQLTIESARNPQQLNQSIAQYQQVYAGHMLAQHLPKEVALAQELTAPQIRELVVLLPLSGRLAATGEAVKDGIMAGYYQQLQRSSNPNSLPAIRFVDTTNADTQTMVAAIGDAKFIVGPLLKETVEQLIPALPPGVNMLALNRPDEMPTISESSASVNSAPSNSKPLIPEAVNAESEMPSSAAPAVNYFALAPEDEANQLAEFIYSKGFRAPIVIAAQSNLYQRMNDAFKSRWNTLHEQEAQARKANITSVTFNDSESLREGITQALDVAQSNQRINQIEYMTNEEVYNMPRSRRDIDAIVAFASPQDTELLNPIIEASLNPYDGKQVPVYATSRSMDYNSGKNQWRDLQNVRFIDMPWMMPDHKWQQLAQETEQTWPDRSTLQNRLFAFGVDAYELLPQLGMLNTLSYITFDGLTGTLTLNKNSEVERNLPQAVIRNERVQMLME</sequence>
<dbReference type="Gene3D" id="1.25.40.650">
    <property type="match status" value="1"/>
</dbReference>
<reference evidence="2" key="1">
    <citation type="submission" date="2023-07" db="EMBL/GenBank/DDBJ databases">
        <title>Genome content predicts the carbon catabolic preferences of heterotrophic bacteria.</title>
        <authorList>
            <person name="Gralka M."/>
        </authorList>
    </citation>
    <scope>NUCLEOTIDE SEQUENCE</scope>
    <source>
        <strain evidence="2">F2M12</strain>
    </source>
</reference>
<protein>
    <submittedName>
        <fullName evidence="2">Penicillin-binding protein activator</fullName>
    </submittedName>
</protein>
<dbReference type="PANTHER" id="PTHR38038:SF1">
    <property type="entry name" value="PENICILLIN-BINDING PROTEIN ACTIVATOR LPOA"/>
    <property type="match status" value="1"/>
</dbReference>
<organism evidence="2 3">
    <name type="scientific">Alteromonas stellipolaris</name>
    <dbReference type="NCBI Taxonomy" id="233316"/>
    <lineage>
        <taxon>Bacteria</taxon>
        <taxon>Pseudomonadati</taxon>
        <taxon>Pseudomonadota</taxon>
        <taxon>Gammaproteobacteria</taxon>
        <taxon>Alteromonadales</taxon>
        <taxon>Alteromonadaceae</taxon>
        <taxon>Alteromonas/Salinimonas group</taxon>
        <taxon>Alteromonas</taxon>
    </lineage>
</organism>
<evidence type="ECO:0000313" key="3">
    <source>
        <dbReference type="Proteomes" id="UP001170717"/>
    </source>
</evidence>
<dbReference type="PANTHER" id="PTHR38038">
    <property type="entry name" value="PENICILLIN-BINDING PROTEIN ACTIVATOR LPOA"/>
    <property type="match status" value="1"/>
</dbReference>
<dbReference type="CDD" id="cd06339">
    <property type="entry name" value="PBP1_YraM_LppC_lipoprotein-like"/>
    <property type="match status" value="1"/>
</dbReference>
<dbReference type="SUPFAM" id="SSF53822">
    <property type="entry name" value="Periplasmic binding protein-like I"/>
    <property type="match status" value="1"/>
</dbReference>
<name>A0AAW7Z511_9ALTE</name>
<proteinExistence type="predicted"/>
<dbReference type="GO" id="GO:0009252">
    <property type="term" value="P:peptidoglycan biosynthetic process"/>
    <property type="evidence" value="ECO:0007669"/>
    <property type="project" value="TreeGrafter"/>
</dbReference>
<dbReference type="Gene3D" id="3.40.50.2300">
    <property type="match status" value="2"/>
</dbReference>
<dbReference type="Proteomes" id="UP001170717">
    <property type="component" value="Unassembled WGS sequence"/>
</dbReference>
<evidence type="ECO:0000256" key="1">
    <source>
        <dbReference type="ARBA" id="ARBA00023136"/>
    </source>
</evidence>
<comment type="caution">
    <text evidence="2">The sequence shown here is derived from an EMBL/GenBank/DDBJ whole genome shotgun (WGS) entry which is preliminary data.</text>
</comment>
<evidence type="ECO:0000313" key="2">
    <source>
        <dbReference type="EMBL" id="MDO6578508.1"/>
    </source>
</evidence>
<dbReference type="AlphaFoldDB" id="A0AAW7Z511"/>
<keyword evidence="1" id="KW-0472">Membrane</keyword>
<dbReference type="InterPro" id="IPR007443">
    <property type="entry name" value="LpoA"/>
</dbReference>
<dbReference type="RefSeq" id="WP_303538645.1">
    <property type="nucleotide sequence ID" value="NZ_JAUOQI010000009.1"/>
</dbReference>
<dbReference type="EMBL" id="JAUOQI010000009">
    <property type="protein sequence ID" value="MDO6578508.1"/>
    <property type="molecule type" value="Genomic_DNA"/>
</dbReference>
<dbReference type="GO" id="GO:0031241">
    <property type="term" value="C:periplasmic side of cell outer membrane"/>
    <property type="evidence" value="ECO:0007669"/>
    <property type="project" value="TreeGrafter"/>
</dbReference>
<accession>A0AAW7Z511</accession>
<gene>
    <name evidence="2" type="ORF">Q4527_13985</name>
</gene>
<dbReference type="InterPro" id="IPR028082">
    <property type="entry name" value="Peripla_BP_I"/>
</dbReference>
<dbReference type="GO" id="GO:0030234">
    <property type="term" value="F:enzyme regulator activity"/>
    <property type="evidence" value="ECO:0007669"/>
    <property type="project" value="TreeGrafter"/>
</dbReference>